<proteinExistence type="inferred from homology"/>
<dbReference type="Gene3D" id="1.10.530.10">
    <property type="match status" value="1"/>
</dbReference>
<dbReference type="AlphaFoldDB" id="A0A212TD01"/>
<evidence type="ECO:0000256" key="2">
    <source>
        <dbReference type="ARBA" id="ARBA00022729"/>
    </source>
</evidence>
<dbReference type="Proteomes" id="UP000197215">
    <property type="component" value="Unassembled WGS sequence"/>
</dbReference>
<dbReference type="CDD" id="cd13401">
    <property type="entry name" value="Slt70-like"/>
    <property type="match status" value="1"/>
</dbReference>
<keyword evidence="2 3" id="KW-0732">Signal</keyword>
<dbReference type="PANTHER" id="PTHR37423:SF5">
    <property type="entry name" value="SOLUBLE LYTIC MUREIN TRANSGLYCOSYLASE"/>
    <property type="match status" value="1"/>
</dbReference>
<dbReference type="Pfam" id="PF14718">
    <property type="entry name" value="SLT_L"/>
    <property type="match status" value="1"/>
</dbReference>
<dbReference type="InterPro" id="IPR012289">
    <property type="entry name" value="Lytic_TGlycosylase_superhlx_L"/>
</dbReference>
<dbReference type="InterPro" id="IPR008939">
    <property type="entry name" value="Lytic_TGlycosylase_superhlx_U"/>
</dbReference>
<reference evidence="6 7" key="1">
    <citation type="submission" date="2017-06" db="EMBL/GenBank/DDBJ databases">
        <authorList>
            <person name="Kim H.J."/>
            <person name="Triplett B.A."/>
        </authorList>
    </citation>
    <scope>NUCLEOTIDE SEQUENCE [LARGE SCALE GENOMIC DNA]</scope>
    <source>
        <strain evidence="6 7">MWH-VicM1</strain>
    </source>
</reference>
<dbReference type="Gene3D" id="1.25.20.10">
    <property type="entry name" value="Bacterial muramidases"/>
    <property type="match status" value="2"/>
</dbReference>
<dbReference type="GO" id="GO:0004553">
    <property type="term" value="F:hydrolase activity, hydrolyzing O-glycosyl compounds"/>
    <property type="evidence" value="ECO:0007669"/>
    <property type="project" value="InterPro"/>
</dbReference>
<keyword evidence="7" id="KW-1185">Reference proteome</keyword>
<comment type="similarity">
    <text evidence="1">Belongs to the transglycosylase Slt family.</text>
</comment>
<evidence type="ECO:0000256" key="3">
    <source>
        <dbReference type="SAM" id="SignalP"/>
    </source>
</evidence>
<dbReference type="PANTHER" id="PTHR37423">
    <property type="entry name" value="SOLUBLE LYTIC MUREIN TRANSGLYCOSYLASE-RELATED"/>
    <property type="match status" value="1"/>
</dbReference>
<organism evidence="6 7">
    <name type="scientific">Polynucleobacter victoriensis</name>
    <dbReference type="NCBI Taxonomy" id="2049319"/>
    <lineage>
        <taxon>Bacteria</taxon>
        <taxon>Pseudomonadati</taxon>
        <taxon>Pseudomonadota</taxon>
        <taxon>Betaproteobacteria</taxon>
        <taxon>Burkholderiales</taxon>
        <taxon>Burkholderiaceae</taxon>
        <taxon>Polynucleobacter</taxon>
    </lineage>
</organism>
<dbReference type="InterPro" id="IPR037061">
    <property type="entry name" value="Lytic_TGlycoase_superhlx_L_sf"/>
</dbReference>
<evidence type="ECO:0000313" key="7">
    <source>
        <dbReference type="Proteomes" id="UP000197215"/>
    </source>
</evidence>
<sequence>MLHRKNTKLINKLSTALFLAAITLSAPSHSKPVKNTSSPKKVVPAADLSAEDKLFVELREAAKVNDVAKTRTLGSKLESHDLSDYVLYYQIKPQIYDKGAQARVDSSADAAVEAFLKVNAGSAIADRLRNDWLLVLGKRKDWANFDREYVQFVLNDDTQVKCYAIQSRQAKGEDSKQLGHELKNILLDAQYFGEACPEAAQGIYRAGGLSKQEVAAMGRIALENNYEGLAKKFGVDDPIADTVKKARTDPAQAFREFEKKEWRTGRENTAAAWGVIGQFLAKKLDRNAIKAYRLQHEAGHHQLLSPESQEWKVRTALREGDWRLVKESIEGMSPAIRKRDPAWTYWYGRAQKELGDEALAKETFQALIEQFNFYGQLAREDLGMKIHVPKRVIPDESLVKQMSENKGFARAVRFYDMGLRFEGNREWNWELRTLSDKQLIAAAEHAKRIGLYDRAVNTADRTKAEHDFGLRYPTPFKESLSPIANSIGLDSNWAYGLIRQESRFIMAAKSSVGASGLMQVMPSTAKYVAKKIGMTNFKVSELDDMKTNLTLGSNYLNMVLQDLDGSFALASAAYNAGPSRPKLWREKLPRTVEGAIFAETIPFNETRGYVKNVLANASYYTALSSSKSPSLKQKLGMVSPKASVLSELP</sequence>
<dbReference type="EMBL" id="FYEX01000001">
    <property type="protein sequence ID" value="SNC63892.1"/>
    <property type="molecule type" value="Genomic_DNA"/>
</dbReference>
<dbReference type="Pfam" id="PF01464">
    <property type="entry name" value="SLT"/>
    <property type="match status" value="1"/>
</dbReference>
<protein>
    <submittedName>
        <fullName evidence="6">Soluble lytic murein transglycosylase</fullName>
    </submittedName>
</protein>
<evidence type="ECO:0000313" key="6">
    <source>
        <dbReference type="EMBL" id="SNC63892.1"/>
    </source>
</evidence>
<evidence type="ECO:0000259" key="4">
    <source>
        <dbReference type="Pfam" id="PF01464"/>
    </source>
</evidence>
<dbReference type="InterPro" id="IPR023346">
    <property type="entry name" value="Lysozyme-like_dom_sf"/>
</dbReference>
<evidence type="ECO:0000259" key="5">
    <source>
        <dbReference type="Pfam" id="PF14718"/>
    </source>
</evidence>
<feature type="chain" id="PRO_5012171386" evidence="3">
    <location>
        <begin position="31"/>
        <end position="649"/>
    </location>
</feature>
<evidence type="ECO:0000256" key="1">
    <source>
        <dbReference type="ARBA" id="ARBA00007734"/>
    </source>
</evidence>
<dbReference type="Gene3D" id="1.10.1240.20">
    <property type="entry name" value="Lytic transglycosylase, superhelical linker domain"/>
    <property type="match status" value="1"/>
</dbReference>
<dbReference type="OrthoDB" id="92254at2"/>
<dbReference type="GO" id="GO:0042597">
    <property type="term" value="C:periplasmic space"/>
    <property type="evidence" value="ECO:0007669"/>
    <property type="project" value="InterPro"/>
</dbReference>
<gene>
    <name evidence="6" type="ORF">SAMN06295916_0981</name>
</gene>
<dbReference type="SUPFAM" id="SSF48435">
    <property type="entry name" value="Bacterial muramidases"/>
    <property type="match status" value="1"/>
</dbReference>
<dbReference type="InterPro" id="IPR008258">
    <property type="entry name" value="Transglycosylase_SLT_dom_1"/>
</dbReference>
<feature type="domain" description="Transglycosylase SLT" evidence="4">
    <location>
        <begin position="488"/>
        <end position="586"/>
    </location>
</feature>
<feature type="signal peptide" evidence="3">
    <location>
        <begin position="1"/>
        <end position="30"/>
    </location>
</feature>
<feature type="domain" description="Lytic transglycosylase superhelical linker" evidence="5">
    <location>
        <begin position="404"/>
        <end position="463"/>
    </location>
</feature>
<dbReference type="SUPFAM" id="SSF53955">
    <property type="entry name" value="Lysozyme-like"/>
    <property type="match status" value="1"/>
</dbReference>
<dbReference type="RefSeq" id="WP_088813205.1">
    <property type="nucleotide sequence ID" value="NZ_FYEX01000001.1"/>
</dbReference>
<accession>A0A212TD01</accession>
<name>A0A212TD01_9BURK</name>